<keyword evidence="3" id="KW-0520">NAD</keyword>
<dbReference type="EMBL" id="FNUC01000004">
    <property type="protein sequence ID" value="SEF18883.1"/>
    <property type="molecule type" value="Genomic_DNA"/>
</dbReference>
<name>A0A1H5PYD9_9ACTN</name>
<sequence>MSLSGKTFLITGGARGQGRAIALKAASLGARVAVVDVCHDVDTVPYALGTKDDLAETKRLVEELGSSCLTLAGDVRSQDDMDRAVAATVEEFGAVDVFCASAGVHSFVPFWEMTAEQWHTVLDINLTGVWHGARAVAPRMIERSSGAIIITSSVMGHETGKDLAHYAASKHGVLGLMKSIAYELGRYGIRCNAVLPSVVHTAMGENPETRKWIFGRDDATTQDYIEATKHWHLLPGRSGLPPSAIADAIVWLASDEACYITGVELPVDAGHLQLQGFNHEVVERDGEPVGPWY</sequence>
<dbReference type="PROSITE" id="PS00061">
    <property type="entry name" value="ADH_SHORT"/>
    <property type="match status" value="1"/>
</dbReference>
<protein>
    <submittedName>
        <fullName evidence="4">SDR family mycofactocin-dependent oxidoreductase</fullName>
    </submittedName>
</protein>
<dbReference type="CDD" id="cd05233">
    <property type="entry name" value="SDR_c"/>
    <property type="match status" value="1"/>
</dbReference>
<comment type="similarity">
    <text evidence="1">Belongs to the short-chain dehydrogenases/reductases (SDR) family.</text>
</comment>
<reference evidence="5" key="1">
    <citation type="submission" date="2016-10" db="EMBL/GenBank/DDBJ databases">
        <authorList>
            <person name="Varghese N."/>
            <person name="Submissions S."/>
        </authorList>
    </citation>
    <scope>NUCLEOTIDE SEQUENCE [LARGE SCALE GENOMIC DNA]</scope>
    <source>
        <strain evidence="5">DSM 45237</strain>
    </source>
</reference>
<dbReference type="STRING" id="561176.SAMN04488561_6954"/>
<dbReference type="Gene3D" id="3.40.50.720">
    <property type="entry name" value="NAD(P)-binding Rossmann-like Domain"/>
    <property type="match status" value="1"/>
</dbReference>
<evidence type="ECO:0000256" key="3">
    <source>
        <dbReference type="ARBA" id="ARBA00023027"/>
    </source>
</evidence>
<dbReference type="FunFam" id="3.40.50.720:FF:000084">
    <property type="entry name" value="Short-chain dehydrogenase reductase"/>
    <property type="match status" value="1"/>
</dbReference>
<evidence type="ECO:0000313" key="4">
    <source>
        <dbReference type="EMBL" id="SEF18883.1"/>
    </source>
</evidence>
<accession>A0A1H5PYD9</accession>
<dbReference type="NCBIfam" id="TIGR03971">
    <property type="entry name" value="SDR_subfam_1"/>
    <property type="match status" value="1"/>
</dbReference>
<dbReference type="InterPro" id="IPR002347">
    <property type="entry name" value="SDR_fam"/>
</dbReference>
<organism evidence="4 5">
    <name type="scientific">Jiangella alba</name>
    <dbReference type="NCBI Taxonomy" id="561176"/>
    <lineage>
        <taxon>Bacteria</taxon>
        <taxon>Bacillati</taxon>
        <taxon>Actinomycetota</taxon>
        <taxon>Actinomycetes</taxon>
        <taxon>Jiangellales</taxon>
        <taxon>Jiangellaceae</taxon>
        <taxon>Jiangella</taxon>
    </lineage>
</organism>
<evidence type="ECO:0000256" key="1">
    <source>
        <dbReference type="ARBA" id="ARBA00006484"/>
    </source>
</evidence>
<dbReference type="InterPro" id="IPR023985">
    <property type="entry name" value="SDR_subfam_1"/>
</dbReference>
<dbReference type="InterPro" id="IPR020904">
    <property type="entry name" value="Sc_DH/Rdtase_CS"/>
</dbReference>
<dbReference type="SUPFAM" id="SSF51735">
    <property type="entry name" value="NAD(P)-binding Rossmann-fold domains"/>
    <property type="match status" value="1"/>
</dbReference>
<dbReference type="Pfam" id="PF13561">
    <property type="entry name" value="adh_short_C2"/>
    <property type="match status" value="1"/>
</dbReference>
<evidence type="ECO:0000256" key="2">
    <source>
        <dbReference type="ARBA" id="ARBA00023002"/>
    </source>
</evidence>
<dbReference type="PANTHER" id="PTHR42760">
    <property type="entry name" value="SHORT-CHAIN DEHYDROGENASES/REDUCTASES FAMILY MEMBER"/>
    <property type="match status" value="1"/>
</dbReference>
<dbReference type="PRINTS" id="PR00080">
    <property type="entry name" value="SDRFAMILY"/>
</dbReference>
<dbReference type="PRINTS" id="PR00081">
    <property type="entry name" value="GDHRDH"/>
</dbReference>
<gene>
    <name evidence="4" type="ORF">SAMN04488561_6954</name>
</gene>
<evidence type="ECO:0000313" key="5">
    <source>
        <dbReference type="Proteomes" id="UP000181980"/>
    </source>
</evidence>
<dbReference type="InterPro" id="IPR036291">
    <property type="entry name" value="NAD(P)-bd_dom_sf"/>
</dbReference>
<dbReference type="Proteomes" id="UP000181980">
    <property type="component" value="Unassembled WGS sequence"/>
</dbReference>
<dbReference type="AlphaFoldDB" id="A0A1H5PYD9"/>
<dbReference type="OrthoDB" id="5173603at2"/>
<dbReference type="RefSeq" id="WP_069111360.1">
    <property type="nucleotide sequence ID" value="NZ_FNUC01000004.1"/>
</dbReference>
<dbReference type="PANTHER" id="PTHR42760:SF133">
    <property type="entry name" value="3-OXOACYL-[ACYL-CARRIER-PROTEIN] REDUCTASE"/>
    <property type="match status" value="1"/>
</dbReference>
<proteinExistence type="inferred from homology"/>
<keyword evidence="5" id="KW-1185">Reference proteome</keyword>
<keyword evidence="2" id="KW-0560">Oxidoreductase</keyword>
<dbReference type="GO" id="GO:0016616">
    <property type="term" value="F:oxidoreductase activity, acting on the CH-OH group of donors, NAD or NADP as acceptor"/>
    <property type="evidence" value="ECO:0007669"/>
    <property type="project" value="TreeGrafter"/>
</dbReference>